<evidence type="ECO:0000256" key="1">
    <source>
        <dbReference type="SAM" id="Phobius"/>
    </source>
</evidence>
<sequence>MRLHTKGDHSGRLLAWLLREEWQHAPIGAICLTDGTVVSSQEAINNAFKDYYMGLYQQQPECDAQQLESFLSEALLIKLSAPHVAVLDKPLRSEEIAVAITQIAHNKTPGMDGLPIRVLFPLCSAFIAYFAVHA</sequence>
<dbReference type="EMBL" id="JANPWB010000015">
    <property type="protein sequence ID" value="KAJ1087615.1"/>
    <property type="molecule type" value="Genomic_DNA"/>
</dbReference>
<name>A0AAV7L7U5_PLEWA</name>
<dbReference type="AlphaFoldDB" id="A0AAV7L7U5"/>
<keyword evidence="1" id="KW-1133">Transmembrane helix</keyword>
<evidence type="ECO:0000313" key="2">
    <source>
        <dbReference type="EMBL" id="KAJ1087615.1"/>
    </source>
</evidence>
<evidence type="ECO:0000313" key="3">
    <source>
        <dbReference type="Proteomes" id="UP001066276"/>
    </source>
</evidence>
<keyword evidence="1" id="KW-0472">Membrane</keyword>
<dbReference type="Proteomes" id="UP001066276">
    <property type="component" value="Chromosome 11"/>
</dbReference>
<accession>A0AAV7L7U5</accession>
<reference evidence="2" key="1">
    <citation type="journal article" date="2022" name="bioRxiv">
        <title>Sequencing and chromosome-scale assembly of the giantPleurodeles waltlgenome.</title>
        <authorList>
            <person name="Brown T."/>
            <person name="Elewa A."/>
            <person name="Iarovenko S."/>
            <person name="Subramanian E."/>
            <person name="Araus A.J."/>
            <person name="Petzold A."/>
            <person name="Susuki M."/>
            <person name="Suzuki K.-i.T."/>
            <person name="Hayashi T."/>
            <person name="Toyoda A."/>
            <person name="Oliveira C."/>
            <person name="Osipova E."/>
            <person name="Leigh N.D."/>
            <person name="Simon A."/>
            <person name="Yun M.H."/>
        </authorList>
    </citation>
    <scope>NUCLEOTIDE SEQUENCE</scope>
    <source>
        <strain evidence="2">20211129_DDA</strain>
        <tissue evidence="2">Liver</tissue>
    </source>
</reference>
<gene>
    <name evidence="2" type="ORF">NDU88_000782</name>
</gene>
<comment type="caution">
    <text evidence="2">The sequence shown here is derived from an EMBL/GenBank/DDBJ whole genome shotgun (WGS) entry which is preliminary data.</text>
</comment>
<protein>
    <recommendedName>
        <fullName evidence="4">Reverse transcriptase</fullName>
    </recommendedName>
</protein>
<keyword evidence="3" id="KW-1185">Reference proteome</keyword>
<organism evidence="2 3">
    <name type="scientific">Pleurodeles waltl</name>
    <name type="common">Iberian ribbed newt</name>
    <dbReference type="NCBI Taxonomy" id="8319"/>
    <lineage>
        <taxon>Eukaryota</taxon>
        <taxon>Metazoa</taxon>
        <taxon>Chordata</taxon>
        <taxon>Craniata</taxon>
        <taxon>Vertebrata</taxon>
        <taxon>Euteleostomi</taxon>
        <taxon>Amphibia</taxon>
        <taxon>Batrachia</taxon>
        <taxon>Caudata</taxon>
        <taxon>Salamandroidea</taxon>
        <taxon>Salamandridae</taxon>
        <taxon>Pleurodelinae</taxon>
        <taxon>Pleurodeles</taxon>
    </lineage>
</organism>
<keyword evidence="1" id="KW-0812">Transmembrane</keyword>
<proteinExistence type="predicted"/>
<feature type="transmembrane region" description="Helical" evidence="1">
    <location>
        <begin position="114"/>
        <end position="132"/>
    </location>
</feature>
<evidence type="ECO:0008006" key="4">
    <source>
        <dbReference type="Google" id="ProtNLM"/>
    </source>
</evidence>